<proteinExistence type="predicted"/>
<organism evidence="1 2">
    <name type="scientific">Nocardioides mangrovicus</name>
    <dbReference type="NCBI Taxonomy" id="2478913"/>
    <lineage>
        <taxon>Bacteria</taxon>
        <taxon>Bacillati</taxon>
        <taxon>Actinomycetota</taxon>
        <taxon>Actinomycetes</taxon>
        <taxon>Propionibacteriales</taxon>
        <taxon>Nocardioidaceae</taxon>
        <taxon>Nocardioides</taxon>
    </lineage>
</organism>
<name>A0A3L8P7Z8_9ACTN</name>
<evidence type="ECO:0008006" key="3">
    <source>
        <dbReference type="Google" id="ProtNLM"/>
    </source>
</evidence>
<reference evidence="1 2" key="1">
    <citation type="submission" date="2018-10" db="EMBL/GenBank/DDBJ databases">
        <title>Marmoricola sp. 4Q3S-7 whole genome shotgun sequence.</title>
        <authorList>
            <person name="Li F."/>
        </authorList>
    </citation>
    <scope>NUCLEOTIDE SEQUENCE [LARGE SCALE GENOMIC DNA]</scope>
    <source>
        <strain evidence="1 2">4Q3S-7</strain>
    </source>
</reference>
<dbReference type="EMBL" id="RDBE01000001">
    <property type="protein sequence ID" value="RLV50913.1"/>
    <property type="molecule type" value="Genomic_DNA"/>
</dbReference>
<gene>
    <name evidence="1" type="ORF">D9V37_02965</name>
</gene>
<evidence type="ECO:0000313" key="1">
    <source>
        <dbReference type="EMBL" id="RLV50913.1"/>
    </source>
</evidence>
<dbReference type="AlphaFoldDB" id="A0A3L8P7Z8"/>
<sequence length="122" mass="12642">MAMSGARGLTSNLDLMEETPPETVVKQTVPGLLSQMSPGQRAAFAEAVHWAYGGTGAAVCGLLPTPIRSSRVAGVAYGIGIWLGFEAVVAPALGVRNPQEKIVGRAMLALDHALYGIIIAGR</sequence>
<dbReference type="Proteomes" id="UP000281708">
    <property type="component" value="Unassembled WGS sequence"/>
</dbReference>
<accession>A0A3L8P7Z8</accession>
<protein>
    <recommendedName>
        <fullName evidence="3">DUF1440 domain-containing protein</fullName>
    </recommendedName>
</protein>
<evidence type="ECO:0000313" key="2">
    <source>
        <dbReference type="Proteomes" id="UP000281708"/>
    </source>
</evidence>
<keyword evidence="2" id="KW-1185">Reference proteome</keyword>
<comment type="caution">
    <text evidence="1">The sequence shown here is derived from an EMBL/GenBank/DDBJ whole genome shotgun (WGS) entry which is preliminary data.</text>
</comment>